<organism evidence="1 2">
    <name type="scientific">Gillisia lutea</name>
    <dbReference type="NCBI Taxonomy" id="2909668"/>
    <lineage>
        <taxon>Bacteria</taxon>
        <taxon>Pseudomonadati</taxon>
        <taxon>Bacteroidota</taxon>
        <taxon>Flavobacteriia</taxon>
        <taxon>Flavobacteriales</taxon>
        <taxon>Flavobacteriaceae</taxon>
        <taxon>Gillisia</taxon>
    </lineage>
</organism>
<dbReference type="Gene3D" id="3.90.550.10">
    <property type="entry name" value="Spore Coat Polysaccharide Biosynthesis Protein SpsA, Chain A"/>
    <property type="match status" value="1"/>
</dbReference>
<dbReference type="SUPFAM" id="SSF53448">
    <property type="entry name" value="Nucleotide-diphospho-sugar transferases"/>
    <property type="match status" value="1"/>
</dbReference>
<sequence>MITTSKELLLIFTRNPELGKVKSRLAKDVGEQTALDIYKFLLAHTLEITKDLNVAKEVHYSEKIFEDDIWNSNIYLKCKQEGRDLGERMQHAFEEGFKNGYEKIIIIGSDMYDMDQTDIENAFKALDDKDFVLGPAEDGGYYLLGMKKLNTKVFQRKEWGTATVLTDTLKNLGLNNTKLLETRNDVDYYSDIKEHEDFQHFFQHITS</sequence>
<evidence type="ECO:0000313" key="1">
    <source>
        <dbReference type="EMBL" id="MCF4100839.1"/>
    </source>
</evidence>
<comment type="caution">
    <text evidence="1">The sequence shown here is derived from an EMBL/GenBank/DDBJ whole genome shotgun (WGS) entry which is preliminary data.</text>
</comment>
<dbReference type="InterPro" id="IPR018641">
    <property type="entry name" value="Trfase_1_rSAM/seldom-assoc"/>
</dbReference>
<dbReference type="RefSeq" id="WP_236132974.1">
    <property type="nucleotide sequence ID" value="NZ_JAKGTH010000006.1"/>
</dbReference>
<dbReference type="PANTHER" id="PTHR36529">
    <property type="entry name" value="SLL1095 PROTEIN"/>
    <property type="match status" value="1"/>
</dbReference>
<gene>
    <name evidence="1" type="ORF">L1I30_04090</name>
</gene>
<proteinExistence type="predicted"/>
<name>A0ABS9EFA2_9FLAO</name>
<dbReference type="Pfam" id="PF09837">
    <property type="entry name" value="DUF2064"/>
    <property type="match status" value="1"/>
</dbReference>
<keyword evidence="2" id="KW-1185">Reference proteome</keyword>
<dbReference type="Proteomes" id="UP001179363">
    <property type="component" value="Unassembled WGS sequence"/>
</dbReference>
<reference evidence="1" key="1">
    <citation type="submission" date="2022-01" db="EMBL/GenBank/DDBJ databases">
        <title>Gillisia lutea sp. nov., isolated from marine plastic residues from the Malvarosa beach (Valencia, Spain).</title>
        <authorList>
            <person name="Vidal-Verdu A."/>
            <person name="Molina-Menor E."/>
            <person name="Satari L."/>
            <person name="Pascual J."/>
            <person name="Pereto J."/>
            <person name="Porcar M."/>
        </authorList>
    </citation>
    <scope>NUCLEOTIDE SEQUENCE</scope>
    <source>
        <strain evidence="1">M10.2A</strain>
    </source>
</reference>
<protein>
    <submittedName>
        <fullName evidence="1">TIGR04282 family arsenosugar biosynthesis glycosyltransferase</fullName>
    </submittedName>
</protein>
<dbReference type="EMBL" id="JAKGTH010000006">
    <property type="protein sequence ID" value="MCF4100839.1"/>
    <property type="molecule type" value="Genomic_DNA"/>
</dbReference>
<evidence type="ECO:0000313" key="2">
    <source>
        <dbReference type="Proteomes" id="UP001179363"/>
    </source>
</evidence>
<dbReference type="NCBIfam" id="TIGR04282">
    <property type="entry name" value="glyco_like_cofC"/>
    <property type="match status" value="1"/>
</dbReference>
<accession>A0ABS9EFA2</accession>
<dbReference type="InterPro" id="IPR029044">
    <property type="entry name" value="Nucleotide-diphossugar_trans"/>
</dbReference>
<dbReference type="PANTHER" id="PTHR36529:SF1">
    <property type="entry name" value="GLYCOSYLTRANSFERASE"/>
    <property type="match status" value="1"/>
</dbReference>